<accession>A0A2P2NTP5</accession>
<evidence type="ECO:0000313" key="1">
    <source>
        <dbReference type="EMBL" id="MBX45849.1"/>
    </source>
</evidence>
<dbReference type="AlphaFoldDB" id="A0A2P2NTP5"/>
<reference evidence="1" key="1">
    <citation type="submission" date="2018-02" db="EMBL/GenBank/DDBJ databases">
        <title>Rhizophora mucronata_Transcriptome.</title>
        <authorList>
            <person name="Meera S.P."/>
            <person name="Sreeshan A."/>
            <person name="Augustine A."/>
        </authorList>
    </citation>
    <scope>NUCLEOTIDE SEQUENCE</scope>
    <source>
        <tissue evidence="1">Leaf</tissue>
    </source>
</reference>
<dbReference type="EMBL" id="GGEC01065365">
    <property type="protein sequence ID" value="MBX45849.1"/>
    <property type="molecule type" value="Transcribed_RNA"/>
</dbReference>
<sequence>MFDSFLGLTHRLIVFLTTIYTRIFISQGLQLLS</sequence>
<organism evidence="1">
    <name type="scientific">Rhizophora mucronata</name>
    <name type="common">Asiatic mangrove</name>
    <dbReference type="NCBI Taxonomy" id="61149"/>
    <lineage>
        <taxon>Eukaryota</taxon>
        <taxon>Viridiplantae</taxon>
        <taxon>Streptophyta</taxon>
        <taxon>Embryophyta</taxon>
        <taxon>Tracheophyta</taxon>
        <taxon>Spermatophyta</taxon>
        <taxon>Magnoliopsida</taxon>
        <taxon>eudicotyledons</taxon>
        <taxon>Gunneridae</taxon>
        <taxon>Pentapetalae</taxon>
        <taxon>rosids</taxon>
        <taxon>fabids</taxon>
        <taxon>Malpighiales</taxon>
        <taxon>Rhizophoraceae</taxon>
        <taxon>Rhizophora</taxon>
    </lineage>
</organism>
<proteinExistence type="predicted"/>
<protein>
    <submittedName>
        <fullName evidence="1">Uncharacterized protein</fullName>
    </submittedName>
</protein>
<name>A0A2P2NTP5_RHIMU</name>